<dbReference type="InterPro" id="IPR010559">
    <property type="entry name" value="Sig_transdc_His_kin_internal"/>
</dbReference>
<proteinExistence type="predicted"/>
<dbReference type="InterPro" id="IPR036890">
    <property type="entry name" value="HATPase_C_sf"/>
</dbReference>
<accession>A0A433SEJ6</accession>
<feature type="transmembrane region" description="Helical" evidence="1">
    <location>
        <begin position="123"/>
        <end position="145"/>
    </location>
</feature>
<dbReference type="EC" id="2.7.13.3" evidence="3"/>
<evidence type="ECO:0000259" key="2">
    <source>
        <dbReference type="Pfam" id="PF06580"/>
    </source>
</evidence>
<reference evidence="3 4" key="1">
    <citation type="submission" date="2018-01" db="EMBL/GenBank/DDBJ databases">
        <title>Saezia sanguinis gen. nov., sp. nov., in the order Burkholderiales isolated from human blood.</title>
        <authorList>
            <person name="Medina-Pascual M.J."/>
            <person name="Valdezate S."/>
            <person name="Monzon S."/>
            <person name="Cuesta I."/>
            <person name="Carrasco G."/>
            <person name="Villalon P."/>
            <person name="Saez-Nieto J.A."/>
        </authorList>
    </citation>
    <scope>NUCLEOTIDE SEQUENCE [LARGE SCALE GENOMIC DNA]</scope>
    <source>
        <strain evidence="3 4">CNM695-12</strain>
    </source>
</reference>
<dbReference type="InterPro" id="IPR050640">
    <property type="entry name" value="Bact_2-comp_sensor_kinase"/>
</dbReference>
<feature type="transmembrane region" description="Helical" evidence="1">
    <location>
        <begin position="55"/>
        <end position="79"/>
    </location>
</feature>
<keyword evidence="1" id="KW-0472">Membrane</keyword>
<feature type="domain" description="Signal transduction histidine kinase internal region" evidence="2">
    <location>
        <begin position="158"/>
        <end position="235"/>
    </location>
</feature>
<dbReference type="EMBL" id="PQSP01000002">
    <property type="protein sequence ID" value="RUS67189.1"/>
    <property type="molecule type" value="Genomic_DNA"/>
</dbReference>
<dbReference type="PANTHER" id="PTHR34220:SF7">
    <property type="entry name" value="SENSOR HISTIDINE KINASE YPDA"/>
    <property type="match status" value="1"/>
</dbReference>
<keyword evidence="3" id="KW-0418">Kinase</keyword>
<keyword evidence="4" id="KW-1185">Reference proteome</keyword>
<protein>
    <submittedName>
        <fullName evidence="3">Sensor histidine kinase YpdA</fullName>
        <ecNumber evidence="3">2.7.13.3</ecNumber>
    </submittedName>
</protein>
<dbReference type="SUPFAM" id="SSF55874">
    <property type="entry name" value="ATPase domain of HSP90 chaperone/DNA topoisomerase II/histidine kinase"/>
    <property type="match status" value="1"/>
</dbReference>
<keyword evidence="1" id="KW-1133">Transmembrane helix</keyword>
<name>A0A433SEJ6_9BURK</name>
<sequence>MSDNDVYAQLIKPSGILRVLLTVIVLIMVAGFWHANDFLSWINGMFPFMLWVPPAALIWLLLILMMVCIFQIPWVAGSWIVSEKAEQARRIWLIILAAASAGVCAGFTNLYTKDTTAFFSISYWHWPAAVWGGLTAAIITEWFYWHKKGQKPAATEAKLLELQARIRPHFLFNTLNSAMALVRLDPDAAEAVLQNLSILFRAALESGDSSSATVQQEIDLAKSYLSIESVRLGNRMHVQWKVDDATLDAMIPALSLQPILENAVRHGIEPADTTGFIKVKIRRRLGKVALRVANTVPSPEEQARHPTAGHGMALANLRARLSLMHDFEGVLKTRALTDASGKHWFITSVEVPTS</sequence>
<keyword evidence="3" id="KW-0808">Transferase</keyword>
<feature type="transmembrane region" description="Helical" evidence="1">
    <location>
        <begin position="91"/>
        <end position="111"/>
    </location>
</feature>
<evidence type="ECO:0000313" key="3">
    <source>
        <dbReference type="EMBL" id="RUS67189.1"/>
    </source>
</evidence>
<evidence type="ECO:0000313" key="4">
    <source>
        <dbReference type="Proteomes" id="UP000286947"/>
    </source>
</evidence>
<dbReference type="GO" id="GO:0000155">
    <property type="term" value="F:phosphorelay sensor kinase activity"/>
    <property type="evidence" value="ECO:0007669"/>
    <property type="project" value="InterPro"/>
</dbReference>
<gene>
    <name evidence="3" type="primary">ypdA</name>
    <name evidence="3" type="ORF">CUZ56_01130</name>
</gene>
<dbReference type="RefSeq" id="WP_126979044.1">
    <property type="nucleotide sequence ID" value="NZ_PQSP01000002.1"/>
</dbReference>
<dbReference type="Gene3D" id="3.30.565.10">
    <property type="entry name" value="Histidine kinase-like ATPase, C-terminal domain"/>
    <property type="match status" value="1"/>
</dbReference>
<evidence type="ECO:0000256" key="1">
    <source>
        <dbReference type="SAM" id="Phobius"/>
    </source>
</evidence>
<dbReference type="GO" id="GO:0016020">
    <property type="term" value="C:membrane"/>
    <property type="evidence" value="ECO:0007669"/>
    <property type="project" value="InterPro"/>
</dbReference>
<organism evidence="3 4">
    <name type="scientific">Saezia sanguinis</name>
    <dbReference type="NCBI Taxonomy" id="1965230"/>
    <lineage>
        <taxon>Bacteria</taxon>
        <taxon>Pseudomonadati</taxon>
        <taxon>Pseudomonadota</taxon>
        <taxon>Betaproteobacteria</taxon>
        <taxon>Burkholderiales</taxon>
        <taxon>Saeziaceae</taxon>
        <taxon>Saezia</taxon>
    </lineage>
</organism>
<dbReference type="Proteomes" id="UP000286947">
    <property type="component" value="Unassembled WGS sequence"/>
</dbReference>
<keyword evidence="1" id="KW-0812">Transmembrane</keyword>
<feature type="transmembrane region" description="Helical" evidence="1">
    <location>
        <begin position="16"/>
        <end position="35"/>
    </location>
</feature>
<dbReference type="PANTHER" id="PTHR34220">
    <property type="entry name" value="SENSOR HISTIDINE KINASE YPDA"/>
    <property type="match status" value="1"/>
</dbReference>
<dbReference type="AlphaFoldDB" id="A0A433SEJ6"/>
<dbReference type="OrthoDB" id="2514702at2"/>
<comment type="caution">
    <text evidence="3">The sequence shown here is derived from an EMBL/GenBank/DDBJ whole genome shotgun (WGS) entry which is preliminary data.</text>
</comment>
<dbReference type="Pfam" id="PF06580">
    <property type="entry name" value="His_kinase"/>
    <property type="match status" value="1"/>
</dbReference>